<evidence type="ECO:0000256" key="1">
    <source>
        <dbReference type="ARBA" id="ARBA00022884"/>
    </source>
</evidence>
<name>A0A8B7YQM2_ACAPL</name>
<reference evidence="6" key="1">
    <citation type="submission" date="2025-08" db="UniProtKB">
        <authorList>
            <consortium name="RefSeq"/>
        </authorList>
    </citation>
    <scope>IDENTIFICATION</scope>
</reference>
<dbReference type="CDD" id="cd21608">
    <property type="entry name" value="RRM2_NsCP33_like"/>
    <property type="match status" value="1"/>
</dbReference>
<evidence type="ECO:0000313" key="6">
    <source>
        <dbReference type="RefSeq" id="XP_022093726.1"/>
    </source>
</evidence>
<dbReference type="InterPro" id="IPR000504">
    <property type="entry name" value="RRM_dom"/>
</dbReference>
<protein>
    <submittedName>
        <fullName evidence="6">Glycine-rich RNA-binding protein-like</fullName>
    </submittedName>
</protein>
<evidence type="ECO:0000256" key="2">
    <source>
        <dbReference type="PROSITE-ProRule" id="PRU00176"/>
    </source>
</evidence>
<feature type="domain" description="RRM" evidence="4">
    <location>
        <begin position="9"/>
        <end position="87"/>
    </location>
</feature>
<gene>
    <name evidence="6" type="primary">LOC110980949</name>
</gene>
<dbReference type="OMA" id="EHASHAM"/>
<dbReference type="InterPro" id="IPR012677">
    <property type="entry name" value="Nucleotide-bd_a/b_plait_sf"/>
</dbReference>
<dbReference type="PROSITE" id="PS50102">
    <property type="entry name" value="RRM"/>
    <property type="match status" value="1"/>
</dbReference>
<dbReference type="InterPro" id="IPR052462">
    <property type="entry name" value="SLIRP/GR-RBP-like"/>
</dbReference>
<dbReference type="RefSeq" id="XP_022093726.1">
    <property type="nucleotide sequence ID" value="XM_022238034.1"/>
</dbReference>
<dbReference type="AlphaFoldDB" id="A0A8B7YQM2"/>
<dbReference type="SMART" id="SM00360">
    <property type="entry name" value="RRM"/>
    <property type="match status" value="1"/>
</dbReference>
<dbReference type="GO" id="GO:0003723">
    <property type="term" value="F:RNA binding"/>
    <property type="evidence" value="ECO:0007669"/>
    <property type="project" value="UniProtKB-UniRule"/>
</dbReference>
<dbReference type="Gene3D" id="3.30.70.330">
    <property type="match status" value="1"/>
</dbReference>
<dbReference type="KEGG" id="aplc:110980949"/>
<organism evidence="5 6">
    <name type="scientific">Acanthaster planci</name>
    <name type="common">Crown-of-thorns starfish</name>
    <dbReference type="NCBI Taxonomy" id="133434"/>
    <lineage>
        <taxon>Eukaryota</taxon>
        <taxon>Metazoa</taxon>
        <taxon>Echinodermata</taxon>
        <taxon>Eleutherozoa</taxon>
        <taxon>Asterozoa</taxon>
        <taxon>Asteroidea</taxon>
        <taxon>Valvatacea</taxon>
        <taxon>Valvatida</taxon>
        <taxon>Acanthasteridae</taxon>
        <taxon>Acanthaster</taxon>
    </lineage>
</organism>
<evidence type="ECO:0000313" key="5">
    <source>
        <dbReference type="Proteomes" id="UP000694845"/>
    </source>
</evidence>
<accession>A0A8B7YQM2</accession>
<sequence>MSYGDQDNSKVYVGNLSFQTHEDELKETFCEYGPISDHVIVKDRNTGYSRGFGFVTFERASDAQRAVEALDGSELGGRNIKVNIARPQGSGGGGRGRGRRDGYGYGGRGYNYGY</sequence>
<feature type="region of interest" description="Disordered" evidence="3">
    <location>
        <begin position="83"/>
        <end position="114"/>
    </location>
</feature>
<dbReference type="SMART" id="SM00361">
    <property type="entry name" value="RRM_1"/>
    <property type="match status" value="1"/>
</dbReference>
<feature type="compositionally biased region" description="Gly residues" evidence="3">
    <location>
        <begin position="103"/>
        <end position="114"/>
    </location>
</feature>
<keyword evidence="1 2" id="KW-0694">RNA-binding</keyword>
<dbReference type="Pfam" id="PF00076">
    <property type="entry name" value="RRM_1"/>
    <property type="match status" value="1"/>
</dbReference>
<dbReference type="InterPro" id="IPR048289">
    <property type="entry name" value="RRM2_NsCP33-like"/>
</dbReference>
<dbReference type="OrthoDB" id="4207594at2759"/>
<keyword evidence="5" id="KW-1185">Reference proteome</keyword>
<evidence type="ECO:0000256" key="3">
    <source>
        <dbReference type="SAM" id="MobiDB-lite"/>
    </source>
</evidence>
<dbReference type="PANTHER" id="PTHR48027">
    <property type="entry name" value="HETEROGENEOUS NUCLEAR RIBONUCLEOPROTEIN 87F-RELATED"/>
    <property type="match status" value="1"/>
</dbReference>
<dbReference type="SUPFAM" id="SSF54928">
    <property type="entry name" value="RNA-binding domain, RBD"/>
    <property type="match status" value="1"/>
</dbReference>
<evidence type="ECO:0000259" key="4">
    <source>
        <dbReference type="PROSITE" id="PS50102"/>
    </source>
</evidence>
<dbReference type="InterPro" id="IPR003954">
    <property type="entry name" value="RRM_euk-type"/>
</dbReference>
<dbReference type="Proteomes" id="UP000694845">
    <property type="component" value="Unplaced"/>
</dbReference>
<dbReference type="GeneID" id="110980949"/>
<dbReference type="InterPro" id="IPR035979">
    <property type="entry name" value="RBD_domain_sf"/>
</dbReference>
<proteinExistence type="predicted"/>